<name>A0A0L6Z5G9_9CLOT</name>
<dbReference type="AlphaFoldDB" id="A0A0L6Z5G9"/>
<dbReference type="GO" id="GO:0046872">
    <property type="term" value="F:metal ion binding"/>
    <property type="evidence" value="ECO:0007669"/>
    <property type="project" value="InterPro"/>
</dbReference>
<dbReference type="GO" id="GO:0016788">
    <property type="term" value="F:hydrolase activity, acting on ester bonds"/>
    <property type="evidence" value="ECO:0007669"/>
    <property type="project" value="InterPro"/>
</dbReference>
<dbReference type="SUPFAM" id="SSF54106">
    <property type="entry name" value="LysM domain"/>
    <property type="match status" value="2"/>
</dbReference>
<keyword evidence="1 2" id="KW-0732">Signal</keyword>
<dbReference type="STRING" id="36844.SAMN04488501_101398"/>
<dbReference type="SUPFAM" id="SSF56300">
    <property type="entry name" value="Metallo-dependent phosphatases"/>
    <property type="match status" value="2"/>
</dbReference>
<feature type="domain" description="LysM" evidence="3">
    <location>
        <begin position="1161"/>
        <end position="1205"/>
    </location>
</feature>
<reference evidence="5" key="1">
    <citation type="submission" date="2015-08" db="EMBL/GenBank/DDBJ databases">
        <title>Genome sequence of the strict anaerobe Clostridium homopropionicum LuHBu1 (DSM 5847T).</title>
        <authorList>
            <person name="Poehlein A."/>
            <person name="Beck M."/>
            <person name="Schiel-Bengelsdorf B."/>
            <person name="Bengelsdorf F.R."/>
            <person name="Daniel R."/>
            <person name="Duerre P."/>
        </authorList>
    </citation>
    <scope>NUCLEOTIDE SEQUENCE [LARGE SCALE GENOMIC DNA]</scope>
    <source>
        <strain evidence="5">DSM 5847</strain>
    </source>
</reference>
<dbReference type="PROSITE" id="PS00785">
    <property type="entry name" value="5_NUCLEOTIDASE_1"/>
    <property type="match status" value="1"/>
</dbReference>
<dbReference type="GO" id="GO:0009166">
    <property type="term" value="P:nucleotide catabolic process"/>
    <property type="evidence" value="ECO:0007669"/>
    <property type="project" value="InterPro"/>
</dbReference>
<dbReference type="PRINTS" id="PR01607">
    <property type="entry name" value="APYRASEFAMLY"/>
</dbReference>
<dbReference type="Pfam" id="PF01476">
    <property type="entry name" value="LysM"/>
    <property type="match status" value="2"/>
</dbReference>
<dbReference type="Pfam" id="PF00149">
    <property type="entry name" value="Metallophos"/>
    <property type="match status" value="2"/>
</dbReference>
<feature type="chain" id="PRO_5005570153" evidence="2">
    <location>
        <begin position="32"/>
        <end position="1208"/>
    </location>
</feature>
<dbReference type="Gene3D" id="3.10.350.10">
    <property type="entry name" value="LysM domain"/>
    <property type="match status" value="2"/>
</dbReference>
<dbReference type="Gene3D" id="3.90.780.10">
    <property type="entry name" value="5'-Nucleotidase, C-terminal domain"/>
    <property type="match status" value="2"/>
</dbReference>
<dbReference type="PROSITE" id="PS51782">
    <property type="entry name" value="LYSM"/>
    <property type="match status" value="2"/>
</dbReference>
<dbReference type="InterPro" id="IPR006179">
    <property type="entry name" value="5_nucleotidase/apyrase"/>
</dbReference>
<dbReference type="SMART" id="SM00257">
    <property type="entry name" value="LysM"/>
    <property type="match status" value="2"/>
</dbReference>
<protein>
    <submittedName>
        <fullName evidence="4">Trifunctional nucleotide phosphoesterase protein YfkN</fullName>
    </submittedName>
</protein>
<dbReference type="InterPro" id="IPR018392">
    <property type="entry name" value="LysM"/>
</dbReference>
<dbReference type="CDD" id="cd00118">
    <property type="entry name" value="LysM"/>
    <property type="match status" value="2"/>
</dbReference>
<evidence type="ECO:0000259" key="3">
    <source>
        <dbReference type="PROSITE" id="PS51782"/>
    </source>
</evidence>
<feature type="signal peptide" evidence="2">
    <location>
        <begin position="1"/>
        <end position="31"/>
    </location>
</feature>
<dbReference type="EMBL" id="LHUR01000042">
    <property type="protein sequence ID" value="KOA18205.1"/>
    <property type="molecule type" value="Genomic_DNA"/>
</dbReference>
<dbReference type="CDD" id="cd00845">
    <property type="entry name" value="MPP_UshA_N_like"/>
    <property type="match status" value="1"/>
</dbReference>
<dbReference type="InterPro" id="IPR036779">
    <property type="entry name" value="LysM_dom_sf"/>
</dbReference>
<gene>
    <name evidence="4" type="primary">yfkN</name>
    <name evidence="4" type="ORF">CLHOM_30830</name>
</gene>
<dbReference type="PANTHER" id="PTHR11575">
    <property type="entry name" value="5'-NUCLEOTIDASE-RELATED"/>
    <property type="match status" value="1"/>
</dbReference>
<comment type="caution">
    <text evidence="4">The sequence shown here is derived from an EMBL/GenBank/DDBJ whole genome shotgun (WGS) entry which is preliminary data.</text>
</comment>
<dbReference type="InterPro" id="IPR006146">
    <property type="entry name" value="5'-Nucleotdase_CS"/>
</dbReference>
<evidence type="ECO:0000256" key="1">
    <source>
        <dbReference type="ARBA" id="ARBA00022729"/>
    </source>
</evidence>
<evidence type="ECO:0000256" key="2">
    <source>
        <dbReference type="SAM" id="SignalP"/>
    </source>
</evidence>
<dbReference type="PANTHER" id="PTHR11575:SF24">
    <property type="entry name" value="5'-NUCLEOTIDASE"/>
    <property type="match status" value="1"/>
</dbReference>
<proteinExistence type="predicted"/>
<dbReference type="PATRIC" id="fig|1121318.3.peg.3098"/>
<evidence type="ECO:0000313" key="5">
    <source>
        <dbReference type="Proteomes" id="UP000037043"/>
    </source>
</evidence>
<dbReference type="Gene3D" id="3.60.21.10">
    <property type="match status" value="2"/>
</dbReference>
<dbReference type="RefSeq" id="WP_052222556.1">
    <property type="nucleotide sequence ID" value="NZ_LHUR01000042.1"/>
</dbReference>
<keyword evidence="5" id="KW-1185">Reference proteome</keyword>
<dbReference type="InterPro" id="IPR008334">
    <property type="entry name" value="5'-Nucleotdase_C"/>
</dbReference>
<dbReference type="Pfam" id="PF02872">
    <property type="entry name" value="5_nucleotid_C"/>
    <property type="match status" value="2"/>
</dbReference>
<dbReference type="InterPro" id="IPR036907">
    <property type="entry name" value="5'-Nucleotdase_C_sf"/>
</dbReference>
<dbReference type="GO" id="GO:0030288">
    <property type="term" value="C:outer membrane-bounded periplasmic space"/>
    <property type="evidence" value="ECO:0007669"/>
    <property type="project" value="TreeGrafter"/>
</dbReference>
<evidence type="ECO:0000313" key="4">
    <source>
        <dbReference type="EMBL" id="KOA18205.1"/>
    </source>
</evidence>
<dbReference type="GO" id="GO:0000166">
    <property type="term" value="F:nucleotide binding"/>
    <property type="evidence" value="ECO:0007669"/>
    <property type="project" value="InterPro"/>
</dbReference>
<feature type="domain" description="LysM" evidence="3">
    <location>
        <begin position="1107"/>
        <end position="1151"/>
    </location>
</feature>
<sequence length="1208" mass="131574">MFKNFKCKKFTSFMVAVTMIFSLIAPSSVLAAEATSGSITLQILATSDTHGKFMAYDYATNSKDDSGSLAQIASAVKKLRSDNPNNTILVDAGDTIEGNSSDIFFNEEIHPMIAAFNEMGYDAVVPGNHEFNFGVPTLEKVLKGLKAPVLMGNVFKKDGTTLGKAYEIVTTKDGIKVGIIGMTNPNITRWDSENLKDYKVTNPIEETQKVIKEVKDKVDVLIAVEHLAEQGEYGTAGSGAEEIAKACPELTAIVGAHGHMATPGKKINNVLFIENLNAGQTLGKINIKLTKINGKYVVADKEKDLTSTLVYMKDTKTKEVVYKEDAELVKKLQPYHEKALKDAEAVIGELKGGDLVPAEEIKGIPTAQVQDTAMIDLINAVQMHYSGADVAAAAAFSTTANIKEGKIKKADTSLIYKYPNTLYLLQVTGKQLKQYMEWSANFYNTVKPGDLTLSFNENIRGYNYDMFSGVKYEIDVTKEPGNRIINLRKMDDTLIKDTDVLKLAVNNYRATSHLLSEKNNEIYKDGNLPKLLEKDMVGGKSVRELIGDYIKNVKAGAITAQVDNNWKIVGANWDLYKRAVVTELVNSGKMQLPKSADGRTDNVKAIKSDDIKGYDLITIAHTNDTHSRVKESSSDGMGFAKISTEIDRLRATTKNVLVLDAGDTLHGQTIATLSKGESIVKIMNSIGYDAMTPGNHDFNYGQDRLLELSKITNFPMLAANLLKADGSTVFKPYIIKEVNGVKFGIFGLVTPETAYKTNPKNVEGLTFQDPVMAAKKMVEELKGKCDVVVALAHLGDNGEDTSIEVAEKVSGINIIVDGHSHTTLPTGKLVNKTLIVQTGDYDKNLGEVNLLFKDGKLDNIRATLFSKAQAKNISEDKDILSIVSEVDKENSKVTSAVIGNTKVELDGVRGNVRTKETNLADLITNAMLDATGADIALTNGGGIRASIDVGDITKGEVITVLPFGNYVVLKEVKGSDILAALELGISDYPKEKGGFPQVAGITYSFNPNNKAGSRLVEVKVNGKAIDKNKVYKLATNDFMSVGGDGYTMLAGGKILAEYPSLDEILISYIQKLGAVDIKTDGRVMVTTEDKKTEDKNTENKPVVTLSNLYTVNNGDTLKKIADRYNVGVQEIVKANGIKNPKLIFPGQKLQIPGKIVITKDTVYVVVKGDTLKKIEDKFGVDYSKIVKKNNIKNPKMIYVGQELIIPAN</sequence>
<dbReference type="Proteomes" id="UP000037043">
    <property type="component" value="Unassembled WGS sequence"/>
</dbReference>
<dbReference type="SUPFAM" id="SSF55816">
    <property type="entry name" value="5'-nucleotidase (syn. UDP-sugar hydrolase), C-terminal domain"/>
    <property type="match status" value="2"/>
</dbReference>
<organism evidence="4 5">
    <name type="scientific">Clostridium homopropionicum DSM 5847</name>
    <dbReference type="NCBI Taxonomy" id="1121318"/>
    <lineage>
        <taxon>Bacteria</taxon>
        <taxon>Bacillati</taxon>
        <taxon>Bacillota</taxon>
        <taxon>Clostridia</taxon>
        <taxon>Eubacteriales</taxon>
        <taxon>Clostridiaceae</taxon>
        <taxon>Clostridium</taxon>
    </lineage>
</organism>
<accession>A0A0L6Z5G9</accession>
<dbReference type="InterPro" id="IPR029052">
    <property type="entry name" value="Metallo-depent_PP-like"/>
</dbReference>
<dbReference type="InterPro" id="IPR004843">
    <property type="entry name" value="Calcineurin-like_PHP"/>
</dbReference>